<gene>
    <name evidence="2" type="ORF">LENED_003189</name>
</gene>
<proteinExistence type="predicted"/>
<evidence type="ECO:0000313" key="2">
    <source>
        <dbReference type="EMBL" id="GAW01587.1"/>
    </source>
</evidence>
<evidence type="ECO:0000313" key="3">
    <source>
        <dbReference type="Proteomes" id="UP000188533"/>
    </source>
</evidence>
<comment type="caution">
    <text evidence="2">The sequence shown here is derived from an EMBL/GenBank/DDBJ whole genome shotgun (WGS) entry which is preliminary data.</text>
</comment>
<sequence>MVANAPFAFAAESSDKWVPNTYKQAMRRPELWRTPMQTEYDTLIEKNCWTLVDLPPNANVTGGRWVYAIKWSKDGEVAKRKARYVAQGFTQIEGVDYDKTYGAVARMESVRIVLGLFMFQVDFKAAFLNSPINHDVYMKQPEGFVKEGEKHKVCKLNKSIYGTMQGSHDWQDTLGKGYEEDGYIASRADPCVRYRHIGDEYTLSTTYGDDVNGASSSEDGRKKAIADLGKRWESNEVNSGVLLGMTIFQDPISKAITISQKSYFKRMLEHFGFEDIRICRTPLDPKAKITESPNPIPELDRKFMSDKPYRSFVGSVLWGACSTRPDIAFASNFLARFQLNPGITHWNACEWLAGYIRGTLDYSITYCAPKSGDDRLGLGLAPLGYSDSDWAACLATCRSTAGYIFFMGGGPVSWASKRQGSVALSTVEAEYIGLLKACQQTCWLRSFIQEIDLPLDGPTLLHGDNFGSVSLSEEPRNHSLVKHIDMREHYIRERVKDGSVKIVRIRTGDNVADITTKALSGTTHTQMVKLLNLQHTQ</sequence>
<reference evidence="2 3" key="2">
    <citation type="submission" date="2017-02" db="EMBL/GenBank/DDBJ databases">
        <title>A genome survey and senescence transcriptome analysis in Lentinula edodes.</title>
        <authorList>
            <person name="Sakamoto Y."/>
            <person name="Nakade K."/>
            <person name="Sato S."/>
            <person name="Yoshida Y."/>
            <person name="Miyazaki K."/>
            <person name="Natsume S."/>
            <person name="Konno N."/>
        </authorList>
    </citation>
    <scope>NUCLEOTIDE SEQUENCE [LARGE SCALE GENOMIC DNA]</scope>
    <source>
        <strain evidence="2 3">NBRC 111202</strain>
    </source>
</reference>
<dbReference type="AlphaFoldDB" id="A0A1Q3E2V5"/>
<dbReference type="CDD" id="cd09272">
    <property type="entry name" value="RNase_HI_RT_Ty1"/>
    <property type="match status" value="1"/>
</dbReference>
<dbReference type="PANTHER" id="PTHR11439">
    <property type="entry name" value="GAG-POL-RELATED RETROTRANSPOSON"/>
    <property type="match status" value="1"/>
</dbReference>
<name>A0A1Q3E2V5_LENED</name>
<dbReference type="InterPro" id="IPR013103">
    <property type="entry name" value="RVT_2"/>
</dbReference>
<reference evidence="2 3" key="1">
    <citation type="submission" date="2016-08" db="EMBL/GenBank/DDBJ databases">
        <authorList>
            <consortium name="Lentinula edodes genome sequencing consortium"/>
            <person name="Sakamoto Y."/>
            <person name="Nakade K."/>
            <person name="Sato S."/>
            <person name="Yoshida Y."/>
            <person name="Miyazaki K."/>
            <person name="Natsume S."/>
            <person name="Konno N."/>
        </authorList>
    </citation>
    <scope>NUCLEOTIDE SEQUENCE [LARGE SCALE GENOMIC DNA]</scope>
    <source>
        <strain evidence="2 3">NBRC 111202</strain>
    </source>
</reference>
<dbReference type="Proteomes" id="UP000188533">
    <property type="component" value="Unassembled WGS sequence"/>
</dbReference>
<organism evidence="2 3">
    <name type="scientific">Lentinula edodes</name>
    <name type="common">Shiitake mushroom</name>
    <name type="synonym">Lentinus edodes</name>
    <dbReference type="NCBI Taxonomy" id="5353"/>
    <lineage>
        <taxon>Eukaryota</taxon>
        <taxon>Fungi</taxon>
        <taxon>Dikarya</taxon>
        <taxon>Basidiomycota</taxon>
        <taxon>Agaricomycotina</taxon>
        <taxon>Agaricomycetes</taxon>
        <taxon>Agaricomycetidae</taxon>
        <taxon>Agaricales</taxon>
        <taxon>Marasmiineae</taxon>
        <taxon>Omphalotaceae</taxon>
        <taxon>Lentinula</taxon>
    </lineage>
</organism>
<feature type="domain" description="Reverse transcriptase Ty1/copia-type" evidence="1">
    <location>
        <begin position="47"/>
        <end position="283"/>
    </location>
</feature>
<dbReference type="EMBL" id="BDGU01000067">
    <property type="protein sequence ID" value="GAW01587.1"/>
    <property type="molecule type" value="Genomic_DNA"/>
</dbReference>
<protein>
    <submittedName>
        <fullName evidence="2">Retrovirus-related pol polyprotein</fullName>
    </submittedName>
</protein>
<accession>A0A1Q3E2V5</accession>
<evidence type="ECO:0000259" key="1">
    <source>
        <dbReference type="Pfam" id="PF07727"/>
    </source>
</evidence>
<dbReference type="Pfam" id="PF07727">
    <property type="entry name" value="RVT_2"/>
    <property type="match status" value="1"/>
</dbReference>
<dbReference type="STRING" id="5353.A0A1Q3E2V5"/>
<dbReference type="PANTHER" id="PTHR11439:SF467">
    <property type="entry name" value="INTEGRASE CATALYTIC DOMAIN-CONTAINING PROTEIN"/>
    <property type="match status" value="1"/>
</dbReference>
<keyword evidence="3" id="KW-1185">Reference proteome</keyword>